<dbReference type="InterPro" id="IPR036736">
    <property type="entry name" value="ACP-like_sf"/>
</dbReference>
<organism evidence="2 3">
    <name type="scientific">Dactylosporangium darangshiense</name>
    <dbReference type="NCBI Taxonomy" id="579108"/>
    <lineage>
        <taxon>Bacteria</taxon>
        <taxon>Bacillati</taxon>
        <taxon>Actinomycetota</taxon>
        <taxon>Actinomycetes</taxon>
        <taxon>Micromonosporales</taxon>
        <taxon>Micromonosporaceae</taxon>
        <taxon>Dactylosporangium</taxon>
    </lineage>
</organism>
<sequence length="94" mass="10166">MSAVDPRLALLIASVCDLPESGVTADLRFADLAGWSSLVALRLLDAIEADYGVHLDLRRYLATETVRELSYMIGDGAPGIRMERVAATSEEENA</sequence>
<evidence type="ECO:0000313" key="3">
    <source>
        <dbReference type="Proteomes" id="UP001500620"/>
    </source>
</evidence>
<dbReference type="InterPro" id="IPR009081">
    <property type="entry name" value="PP-bd_ACP"/>
</dbReference>
<dbReference type="SUPFAM" id="SSF47336">
    <property type="entry name" value="ACP-like"/>
    <property type="match status" value="1"/>
</dbReference>
<dbReference type="RefSeq" id="WP_345138180.1">
    <property type="nucleotide sequence ID" value="NZ_BAABAT010000045.1"/>
</dbReference>
<dbReference type="EMBL" id="BAABAT010000045">
    <property type="protein sequence ID" value="GAA4261267.1"/>
    <property type="molecule type" value="Genomic_DNA"/>
</dbReference>
<dbReference type="PROSITE" id="PS50075">
    <property type="entry name" value="CARRIER"/>
    <property type="match status" value="1"/>
</dbReference>
<gene>
    <name evidence="2" type="ORF">GCM10022255_093220</name>
</gene>
<dbReference type="Pfam" id="PF00550">
    <property type="entry name" value="PP-binding"/>
    <property type="match status" value="1"/>
</dbReference>
<dbReference type="Gene3D" id="1.10.1200.10">
    <property type="entry name" value="ACP-like"/>
    <property type="match status" value="1"/>
</dbReference>
<accession>A0ABP8DPN6</accession>
<feature type="domain" description="Carrier" evidence="1">
    <location>
        <begin position="2"/>
        <end position="77"/>
    </location>
</feature>
<evidence type="ECO:0000313" key="2">
    <source>
        <dbReference type="EMBL" id="GAA4261267.1"/>
    </source>
</evidence>
<dbReference type="Proteomes" id="UP001500620">
    <property type="component" value="Unassembled WGS sequence"/>
</dbReference>
<keyword evidence="3" id="KW-1185">Reference proteome</keyword>
<protein>
    <recommendedName>
        <fullName evidence="1">Carrier domain-containing protein</fullName>
    </recommendedName>
</protein>
<comment type="caution">
    <text evidence="2">The sequence shown here is derived from an EMBL/GenBank/DDBJ whole genome shotgun (WGS) entry which is preliminary data.</text>
</comment>
<evidence type="ECO:0000259" key="1">
    <source>
        <dbReference type="PROSITE" id="PS50075"/>
    </source>
</evidence>
<reference evidence="3" key="1">
    <citation type="journal article" date="2019" name="Int. J. Syst. Evol. Microbiol.">
        <title>The Global Catalogue of Microorganisms (GCM) 10K type strain sequencing project: providing services to taxonomists for standard genome sequencing and annotation.</title>
        <authorList>
            <consortium name="The Broad Institute Genomics Platform"/>
            <consortium name="The Broad Institute Genome Sequencing Center for Infectious Disease"/>
            <person name="Wu L."/>
            <person name="Ma J."/>
        </authorList>
    </citation>
    <scope>NUCLEOTIDE SEQUENCE [LARGE SCALE GENOMIC DNA]</scope>
    <source>
        <strain evidence="3">JCM 17441</strain>
    </source>
</reference>
<name>A0ABP8DPN6_9ACTN</name>
<proteinExistence type="predicted"/>